<dbReference type="Proteomes" id="UP000507470">
    <property type="component" value="Unassembled WGS sequence"/>
</dbReference>
<dbReference type="AlphaFoldDB" id="A0A6J8EA53"/>
<evidence type="ECO:0000313" key="2">
    <source>
        <dbReference type="Proteomes" id="UP000507470"/>
    </source>
</evidence>
<protein>
    <submittedName>
        <fullName evidence="1">Uncharacterized protein</fullName>
    </submittedName>
</protein>
<dbReference type="EMBL" id="CACVKT020008797">
    <property type="protein sequence ID" value="CAC5417699.1"/>
    <property type="molecule type" value="Genomic_DNA"/>
</dbReference>
<proteinExistence type="predicted"/>
<reference evidence="1 2" key="1">
    <citation type="submission" date="2020-06" db="EMBL/GenBank/DDBJ databases">
        <authorList>
            <person name="Li R."/>
            <person name="Bekaert M."/>
        </authorList>
    </citation>
    <scope>NUCLEOTIDE SEQUENCE [LARGE SCALE GENOMIC DNA]</scope>
    <source>
        <strain evidence="2">wild</strain>
    </source>
</reference>
<accession>A0A6J8EA53</accession>
<gene>
    <name evidence="1" type="ORF">MCOR_50188</name>
</gene>
<evidence type="ECO:0000313" key="1">
    <source>
        <dbReference type="EMBL" id="CAC5417699.1"/>
    </source>
</evidence>
<name>A0A6J8EA53_MYTCO</name>
<sequence length="404" mass="46031">MLAYLFFCLKGEADKIGIDINATLHMIKMEHVTTFMDSIHVLAAKNDDVMKSGLTKNVCHLITNVIRHIKWQHLLQGKEDEPVKIEEFKTFLVSNRKEESSKLVDDRLPTSRNCIWNKTRKNEYTSTYAILNQCTRNITDLCLFDYRGHRSLVKKDREKLLNNFASDLAARCKSEFTLAMEIYGGDFGKVQNKISITADAIPACSTGNYELCRRHYFVCQGGKKKEELENAQAETDEDLVQDDQDPFQISQPIMDGILVQNMTTNDKIPQNVHQPSAFQFNKSVNSPFTLKKLVPTENNCIRCDVKLRRQNSRSIQFVFMNKIDTVAVSLATVYTNQNLEINQNIDEDNLGANVDRNVEMSHNISTGRGICHENAEIDELKMSNLILSPPEQRDLTNANSPNDS</sequence>
<organism evidence="1 2">
    <name type="scientific">Mytilus coruscus</name>
    <name type="common">Sea mussel</name>
    <dbReference type="NCBI Taxonomy" id="42192"/>
    <lineage>
        <taxon>Eukaryota</taxon>
        <taxon>Metazoa</taxon>
        <taxon>Spiralia</taxon>
        <taxon>Lophotrochozoa</taxon>
        <taxon>Mollusca</taxon>
        <taxon>Bivalvia</taxon>
        <taxon>Autobranchia</taxon>
        <taxon>Pteriomorphia</taxon>
        <taxon>Mytilida</taxon>
        <taxon>Mytiloidea</taxon>
        <taxon>Mytilidae</taxon>
        <taxon>Mytilinae</taxon>
        <taxon>Mytilus</taxon>
    </lineage>
</organism>
<keyword evidence="2" id="KW-1185">Reference proteome</keyword>
<dbReference type="OrthoDB" id="10586764at2759"/>